<evidence type="ECO:0000313" key="3">
    <source>
        <dbReference type="EMBL" id="KHN80631.1"/>
    </source>
</evidence>
<reference evidence="3 4" key="1">
    <citation type="submission" date="2014-11" db="EMBL/GenBank/DDBJ databases">
        <title>Genetic blueprint of the zoonotic pathogen Toxocara canis.</title>
        <authorList>
            <person name="Zhu X.-Q."/>
            <person name="Korhonen P.K."/>
            <person name="Cai H."/>
            <person name="Young N.D."/>
            <person name="Nejsum P."/>
            <person name="von Samson-Himmelstjerna G."/>
            <person name="Boag P.R."/>
            <person name="Tan P."/>
            <person name="Li Q."/>
            <person name="Min J."/>
            <person name="Yang Y."/>
            <person name="Wang X."/>
            <person name="Fang X."/>
            <person name="Hall R.S."/>
            <person name="Hofmann A."/>
            <person name="Sternberg P.W."/>
            <person name="Jex A.R."/>
            <person name="Gasser R.B."/>
        </authorList>
    </citation>
    <scope>NUCLEOTIDE SEQUENCE [LARGE SCALE GENOMIC DNA]</scope>
    <source>
        <strain evidence="3">PN_DK_2014</strain>
    </source>
</reference>
<dbReference type="EMBL" id="JPKZ01001699">
    <property type="protein sequence ID" value="KHN80631.1"/>
    <property type="molecule type" value="Genomic_DNA"/>
</dbReference>
<feature type="domain" description="Peptidase S8 pro-domain" evidence="2">
    <location>
        <begin position="71"/>
        <end position="131"/>
    </location>
</feature>
<name>A0A0B2VAV2_TOXCA</name>
<dbReference type="PROSITE" id="PS00018">
    <property type="entry name" value="EF_HAND_1"/>
    <property type="match status" value="1"/>
</dbReference>
<feature type="non-terminal residue" evidence="3">
    <location>
        <position position="132"/>
    </location>
</feature>
<dbReference type="SUPFAM" id="SSF54897">
    <property type="entry name" value="Protease propeptides/inhibitors"/>
    <property type="match status" value="1"/>
</dbReference>
<dbReference type="InterPro" id="IPR032815">
    <property type="entry name" value="S8_pro-domain"/>
</dbReference>
<comment type="caution">
    <text evidence="3">The sequence shown here is derived from an EMBL/GenBank/DDBJ whole genome shotgun (WGS) entry which is preliminary data.</text>
</comment>
<feature type="chain" id="PRO_5002078095" evidence="1">
    <location>
        <begin position="19"/>
        <end position="132"/>
    </location>
</feature>
<sequence length="132" mass="15160">SLLTLTLYILTVKVLVCAQRDLNSASVKDDDENGLLQLEELIVQLLKIKDEITPNVEYGEQGNDRIEYDNEWAVEIIGGEKEARKVARSFGYTYVGPVRGFENTYVFHKDGHRHKRAAEQLTRTLRSSHRVR</sequence>
<keyword evidence="4" id="KW-1185">Reference proteome</keyword>
<dbReference type="Gene3D" id="3.30.70.850">
    <property type="entry name" value="Peptidase S8, pro-domain"/>
    <property type="match status" value="1"/>
</dbReference>
<evidence type="ECO:0000259" key="2">
    <source>
        <dbReference type="Pfam" id="PF16470"/>
    </source>
</evidence>
<protein>
    <submittedName>
        <fullName evidence="3">Neuroendocrine convertase 1</fullName>
    </submittedName>
</protein>
<gene>
    <name evidence="3" type="primary">Pcsk1</name>
    <name evidence="3" type="ORF">Tcan_00424</name>
</gene>
<feature type="non-terminal residue" evidence="3">
    <location>
        <position position="1"/>
    </location>
</feature>
<dbReference type="InterPro" id="IPR038466">
    <property type="entry name" value="S8_pro-domain_sf"/>
</dbReference>
<dbReference type="OrthoDB" id="300641at2759"/>
<dbReference type="Proteomes" id="UP000031036">
    <property type="component" value="Unassembled WGS sequence"/>
</dbReference>
<organism evidence="3 4">
    <name type="scientific">Toxocara canis</name>
    <name type="common">Canine roundworm</name>
    <dbReference type="NCBI Taxonomy" id="6265"/>
    <lineage>
        <taxon>Eukaryota</taxon>
        <taxon>Metazoa</taxon>
        <taxon>Ecdysozoa</taxon>
        <taxon>Nematoda</taxon>
        <taxon>Chromadorea</taxon>
        <taxon>Rhabditida</taxon>
        <taxon>Spirurina</taxon>
        <taxon>Ascaridomorpha</taxon>
        <taxon>Ascaridoidea</taxon>
        <taxon>Toxocaridae</taxon>
        <taxon>Toxocara</taxon>
    </lineage>
</organism>
<dbReference type="AlphaFoldDB" id="A0A0B2VAV2"/>
<dbReference type="Pfam" id="PF16470">
    <property type="entry name" value="S8_pro-domain"/>
    <property type="match status" value="1"/>
</dbReference>
<proteinExistence type="predicted"/>
<dbReference type="STRING" id="6265.A0A0B2VAV2"/>
<evidence type="ECO:0000313" key="4">
    <source>
        <dbReference type="Proteomes" id="UP000031036"/>
    </source>
</evidence>
<dbReference type="InterPro" id="IPR018247">
    <property type="entry name" value="EF_Hand_1_Ca_BS"/>
</dbReference>
<evidence type="ECO:0000256" key="1">
    <source>
        <dbReference type="SAM" id="SignalP"/>
    </source>
</evidence>
<keyword evidence="1" id="KW-0732">Signal</keyword>
<feature type="signal peptide" evidence="1">
    <location>
        <begin position="1"/>
        <end position="18"/>
    </location>
</feature>
<accession>A0A0B2VAV2</accession>